<organism evidence="6 7">
    <name type="scientific">Mytilus edulis</name>
    <name type="common">Blue mussel</name>
    <dbReference type="NCBI Taxonomy" id="6550"/>
    <lineage>
        <taxon>Eukaryota</taxon>
        <taxon>Metazoa</taxon>
        <taxon>Spiralia</taxon>
        <taxon>Lophotrochozoa</taxon>
        <taxon>Mollusca</taxon>
        <taxon>Bivalvia</taxon>
        <taxon>Autobranchia</taxon>
        <taxon>Pteriomorphia</taxon>
        <taxon>Mytilida</taxon>
        <taxon>Mytiloidea</taxon>
        <taxon>Mytilidae</taxon>
        <taxon>Mytilinae</taxon>
        <taxon>Mytilus</taxon>
    </lineage>
</organism>
<evidence type="ECO:0000259" key="4">
    <source>
        <dbReference type="Pfam" id="PF00675"/>
    </source>
</evidence>
<sequence>MLTVVNCYNRLSTINSVDGYLDICMDGVYQKEAPGPGELYGQCSEWKERNCCYENTTKSLQKPEPWQNFNLNHCGQLSPMCRGHFLQNFCFYECSPNVGPWLVKVNGMESRKERFYKVPLCERECNLWWKDCKHDSTCVKNWETDFDLSSGTNTCPGYSSCKNFTEIYTDATDFCENVFDRTWKVVQNSSEPSTSDSSAQLTKQAPRVTKLDNGLTVASLENNSPISQIALVVNAGSRFESYSDAGVTHFLRNATTLSTLNWLDTSLVRAVEEKWGKLGCTGTREYMIYSAEALRNQL</sequence>
<feature type="domain" description="Folate receptor-like" evidence="5">
    <location>
        <begin position="24"/>
        <end position="191"/>
    </location>
</feature>
<evidence type="ECO:0000313" key="6">
    <source>
        <dbReference type="EMBL" id="CAG2201616.1"/>
    </source>
</evidence>
<proteinExistence type="inferred from homology"/>
<dbReference type="Pfam" id="PF03024">
    <property type="entry name" value="Folate_rec"/>
    <property type="match status" value="1"/>
</dbReference>
<dbReference type="AlphaFoldDB" id="A0A8S3R0E0"/>
<dbReference type="Gene3D" id="3.30.830.10">
    <property type="entry name" value="Metalloenzyme, LuxS/M16 peptidase-like"/>
    <property type="match status" value="1"/>
</dbReference>
<dbReference type="GO" id="GO:0009897">
    <property type="term" value="C:external side of plasma membrane"/>
    <property type="evidence" value="ECO:0007669"/>
    <property type="project" value="TreeGrafter"/>
</dbReference>
<reference evidence="6" key="1">
    <citation type="submission" date="2021-03" db="EMBL/GenBank/DDBJ databases">
        <authorList>
            <person name="Bekaert M."/>
        </authorList>
    </citation>
    <scope>NUCLEOTIDE SEQUENCE</scope>
</reference>
<dbReference type="PANTHER" id="PTHR10517:SF14">
    <property type="entry name" value="FOLATE RECEPTOR 1-RELATED"/>
    <property type="match status" value="1"/>
</dbReference>
<accession>A0A8S3R0E0</accession>
<dbReference type="PANTHER" id="PTHR10517">
    <property type="entry name" value="FOLATE RECEPTOR"/>
    <property type="match status" value="1"/>
</dbReference>
<keyword evidence="3" id="KW-1015">Disulfide bond</keyword>
<dbReference type="GO" id="GO:0038023">
    <property type="term" value="F:signaling receptor activity"/>
    <property type="evidence" value="ECO:0007669"/>
    <property type="project" value="TreeGrafter"/>
</dbReference>
<name>A0A8S3R0E0_MYTED</name>
<keyword evidence="7" id="KW-1185">Reference proteome</keyword>
<dbReference type="Pfam" id="PF00675">
    <property type="entry name" value="Peptidase_M16"/>
    <property type="match status" value="1"/>
</dbReference>
<comment type="similarity">
    <text evidence="1">Belongs to the folate receptor family.</text>
</comment>
<dbReference type="InterPro" id="IPR018143">
    <property type="entry name" value="Folate_rcpt-like"/>
</dbReference>
<dbReference type="InterPro" id="IPR004269">
    <property type="entry name" value="Folate_rcpt"/>
</dbReference>
<protein>
    <submittedName>
        <fullName evidence="6">FOLR</fullName>
    </submittedName>
</protein>
<evidence type="ECO:0000259" key="5">
    <source>
        <dbReference type="Pfam" id="PF03024"/>
    </source>
</evidence>
<dbReference type="SUPFAM" id="SSF63411">
    <property type="entry name" value="LuxS/MPP-like metallohydrolase"/>
    <property type="match status" value="1"/>
</dbReference>
<dbReference type="OrthoDB" id="567542at2759"/>
<evidence type="ECO:0000313" key="7">
    <source>
        <dbReference type="Proteomes" id="UP000683360"/>
    </source>
</evidence>
<evidence type="ECO:0000256" key="2">
    <source>
        <dbReference type="ARBA" id="ARBA00022729"/>
    </source>
</evidence>
<dbReference type="Proteomes" id="UP000683360">
    <property type="component" value="Unassembled WGS sequence"/>
</dbReference>
<evidence type="ECO:0000256" key="3">
    <source>
        <dbReference type="ARBA" id="ARBA00023157"/>
    </source>
</evidence>
<dbReference type="GO" id="GO:0046872">
    <property type="term" value="F:metal ion binding"/>
    <property type="evidence" value="ECO:0007669"/>
    <property type="project" value="InterPro"/>
</dbReference>
<keyword evidence="2" id="KW-0732">Signal</keyword>
<gene>
    <name evidence="6" type="ORF">MEDL_16225</name>
</gene>
<evidence type="ECO:0000256" key="1">
    <source>
        <dbReference type="ARBA" id="ARBA00007932"/>
    </source>
</evidence>
<dbReference type="InterPro" id="IPR011765">
    <property type="entry name" value="Pept_M16_N"/>
</dbReference>
<dbReference type="EMBL" id="CAJPWZ010000859">
    <property type="protein sequence ID" value="CAG2201616.1"/>
    <property type="molecule type" value="Genomic_DNA"/>
</dbReference>
<comment type="caution">
    <text evidence="6">The sequence shown here is derived from an EMBL/GenBank/DDBJ whole genome shotgun (WGS) entry which is preliminary data.</text>
</comment>
<feature type="domain" description="Peptidase M16 N-terminal" evidence="4">
    <location>
        <begin position="217"/>
        <end position="298"/>
    </location>
</feature>
<dbReference type="InterPro" id="IPR011249">
    <property type="entry name" value="Metalloenz_LuxS/M16"/>
</dbReference>